<sequence length="385" mass="42258">MAGDDHGPWLTTAMIIFLTWSILFSLVRLWAKLRVKTAGWDDATVSIALIVSVIQQALVYTAISKDYGKPSMAVSPKTLVTVDKYLYAAHFFYIIPMGLSRAASAFFIRQVAQHDGHSKPARIMAWVSATWAAASLLVIAIRPPYLSPWLAIDGRSTVLWRWIAIESSGLVVEVALWALALHLVWSLQMRRSRRVFIIAAFGVRLLLIPIIAMRLIYLAPSKNSDPNQTTIIAAILTSGALQFSIIASSVTALKPFLTVFSQPMFAYHGAITGRSAESSDPYYKLEMFRRVDRKVEVTDDSANWRPDHNSTQRSITAQPGRALTRTRSEGSPGASSSRAHNGYANGPPNAANGSIISEGGESADTGASDIMIIKKTTEVMVRYET</sequence>
<reference evidence="1" key="1">
    <citation type="submission" date="2022-08" db="EMBL/GenBank/DDBJ databases">
        <title>Genome Sequence of Lecanicillium fungicola.</title>
        <authorList>
            <person name="Buettner E."/>
        </authorList>
    </citation>
    <scope>NUCLEOTIDE SEQUENCE</scope>
    <source>
        <strain evidence="1">Babe33</strain>
    </source>
</reference>
<gene>
    <name evidence="1" type="ORF">NQ176_g9984</name>
</gene>
<accession>A0ACC1MKM7</accession>
<organism evidence="1 2">
    <name type="scientific">Zarea fungicola</name>
    <dbReference type="NCBI Taxonomy" id="93591"/>
    <lineage>
        <taxon>Eukaryota</taxon>
        <taxon>Fungi</taxon>
        <taxon>Dikarya</taxon>
        <taxon>Ascomycota</taxon>
        <taxon>Pezizomycotina</taxon>
        <taxon>Sordariomycetes</taxon>
        <taxon>Hypocreomycetidae</taxon>
        <taxon>Hypocreales</taxon>
        <taxon>Cordycipitaceae</taxon>
        <taxon>Zarea</taxon>
    </lineage>
</organism>
<proteinExistence type="predicted"/>
<evidence type="ECO:0000313" key="2">
    <source>
        <dbReference type="Proteomes" id="UP001143910"/>
    </source>
</evidence>
<evidence type="ECO:0000313" key="1">
    <source>
        <dbReference type="EMBL" id="KAJ2966783.1"/>
    </source>
</evidence>
<dbReference type="EMBL" id="JANJQO010002514">
    <property type="protein sequence ID" value="KAJ2966783.1"/>
    <property type="molecule type" value="Genomic_DNA"/>
</dbReference>
<comment type="caution">
    <text evidence="1">The sequence shown here is derived from an EMBL/GenBank/DDBJ whole genome shotgun (WGS) entry which is preliminary data.</text>
</comment>
<keyword evidence="2" id="KW-1185">Reference proteome</keyword>
<dbReference type="Proteomes" id="UP001143910">
    <property type="component" value="Unassembled WGS sequence"/>
</dbReference>
<name>A0ACC1MKM7_9HYPO</name>
<protein>
    <submittedName>
        <fullName evidence="1">Uncharacterized protein</fullName>
    </submittedName>
</protein>